<evidence type="ECO:0000256" key="6">
    <source>
        <dbReference type="ARBA" id="ARBA00023002"/>
    </source>
</evidence>
<dbReference type="SUPFAM" id="SSF56176">
    <property type="entry name" value="FAD-binding/transporter-associated domain-like"/>
    <property type="match status" value="1"/>
</dbReference>
<evidence type="ECO:0000256" key="2">
    <source>
        <dbReference type="ARBA" id="ARBA00008000"/>
    </source>
</evidence>
<sequence length="903" mass="101230">MLTSDVKNNLESIFNDRVKFDQIERVVYSHDMGTLPDAIEAIIDSIPDGVVQPQTIEEVQQIVKLAQTKDIPLIPRGAGTSGYGGAIPTKKGIVVDFTRMQRIINVDNEGKTVTVEAGVLWQELEDYLYQHDLALRLYPTSAPGATVGGWIAEGGSGIGSYEYGFIKDNIISLKVVTPQGEIKEFSGDKLDLVCSLEGITGFIVEATIKVREKVNNYPMVGTFGTIEDLANAIMDIQEADIPLWTLNLATSEHIAWKQKAANEYLVPEKYMGTFVLPDNIADEYKEELSEIIEDNNGSLLNEELSFKEWEERFYPMSFKKLGPSLVASESIVPLENLAEFINRVKKKYGEEVALEGFMVGPDKVTLLSFVLSDERKKVMFPLAYTSSLVIMDEAKKLGGENYSIGLYFTAEAEEFYGKKRLNEVWDYKQTVDPNGIFNPGKIIPGTLDKNSPVKLLKTAMKTAKLGTFIYGMAGKLFVKNKPKDFEGYDIPADMAKDTFGCAQCGFCRSVCTVFAADPWESNSPRGKWFLLQQHIKGKINLDEDVAHKLFHCTTCKRCDEICQTNIHLVHHWLAIRPILYQDKGYEISSLDILRDNVMNEENFWAIDNTNRGAWMADDVEYKDEGKVAYWAGCWASYVMDDMAHNVTKVLNEVDEDFVYFGEDETCCGLYLGLGGYYDELGAKIKSNIELFKERGVEKLILSCPGCFASFNDFYPEFAEMLGLEWDIETQHVTDYMAEKIENGELEMTHEIPKTITYHDSCHLGRWSNLYEEPRTILEAIPGSEYKDMKHNREDGLCCGLVAGFTDLDAVQYSGVKRVREAEEINADICVTACAGCGSQIYNTAHALNSDVDVIDISAMVCKALGIEPKESGDNILIFMEKAVELLKTSKVIKKPAEKQAVNK</sequence>
<comment type="similarity">
    <text evidence="2">Belongs to the FAD-binding oxidoreductase/transferase type 4 family.</text>
</comment>
<feature type="domain" description="FAD-binding PCMH-type" evidence="8">
    <location>
        <begin position="43"/>
        <end position="213"/>
    </location>
</feature>
<dbReference type="InterPro" id="IPR006094">
    <property type="entry name" value="Oxid_FAD_bind_N"/>
</dbReference>
<dbReference type="InterPro" id="IPR036318">
    <property type="entry name" value="FAD-bd_PCMH-like_sf"/>
</dbReference>
<keyword evidence="6" id="KW-0560">Oxidoreductase</keyword>
<dbReference type="InterPro" id="IPR016164">
    <property type="entry name" value="FAD-linked_Oxase-like_C"/>
</dbReference>
<protein>
    <recommendedName>
        <fullName evidence="7">D-lactate dehydrogenase (cytochrome)</fullName>
        <ecNumber evidence="7">1.1.2.4</ecNumber>
    </recommendedName>
</protein>
<dbReference type="PROSITE" id="PS51387">
    <property type="entry name" value="FAD_PCMH"/>
    <property type="match status" value="1"/>
</dbReference>
<dbReference type="InterPro" id="IPR004113">
    <property type="entry name" value="FAD-bd_oxidored_4_C"/>
</dbReference>
<accession>A0A1T4N761</accession>
<evidence type="ECO:0000256" key="5">
    <source>
        <dbReference type="ARBA" id="ARBA00022946"/>
    </source>
</evidence>
<evidence type="ECO:0000313" key="9">
    <source>
        <dbReference type="EMBL" id="SJZ75054.1"/>
    </source>
</evidence>
<dbReference type="EMBL" id="FUWM01000013">
    <property type="protein sequence ID" value="SJZ75054.1"/>
    <property type="molecule type" value="Genomic_DNA"/>
</dbReference>
<dbReference type="InterPro" id="IPR009051">
    <property type="entry name" value="Helical_ferredxn"/>
</dbReference>
<keyword evidence="10" id="KW-1185">Reference proteome</keyword>
<dbReference type="AlphaFoldDB" id="A0A1T4N761"/>
<dbReference type="Pfam" id="PF02754">
    <property type="entry name" value="CCG"/>
    <property type="match status" value="2"/>
</dbReference>
<dbReference type="Gene3D" id="1.10.1060.10">
    <property type="entry name" value="Alpha-helical ferredoxin"/>
    <property type="match status" value="1"/>
</dbReference>
<reference evidence="10" key="1">
    <citation type="submission" date="2017-02" db="EMBL/GenBank/DDBJ databases">
        <authorList>
            <person name="Varghese N."/>
            <person name="Submissions S."/>
        </authorList>
    </citation>
    <scope>NUCLEOTIDE SEQUENCE [LARGE SCALE GENOMIC DNA]</scope>
    <source>
        <strain evidence="10">ATCC BAA-73</strain>
    </source>
</reference>
<dbReference type="GO" id="GO:0008720">
    <property type="term" value="F:D-lactate dehydrogenase (NAD+) activity"/>
    <property type="evidence" value="ECO:0007669"/>
    <property type="project" value="TreeGrafter"/>
</dbReference>
<dbReference type="STRING" id="142842.SAMN02745118_01723"/>
<dbReference type="Gene3D" id="3.30.465.10">
    <property type="match status" value="1"/>
</dbReference>
<dbReference type="InterPro" id="IPR016169">
    <property type="entry name" value="FAD-bd_PCMH_sub2"/>
</dbReference>
<dbReference type="InterPro" id="IPR004017">
    <property type="entry name" value="Cys_rich_dom"/>
</dbReference>
<dbReference type="GO" id="GO:1903457">
    <property type="term" value="P:lactate catabolic process"/>
    <property type="evidence" value="ECO:0007669"/>
    <property type="project" value="TreeGrafter"/>
</dbReference>
<evidence type="ECO:0000259" key="8">
    <source>
        <dbReference type="PROSITE" id="PS51387"/>
    </source>
</evidence>
<name>A0A1T4N761_9FIRM</name>
<dbReference type="PANTHER" id="PTHR11748">
    <property type="entry name" value="D-LACTATE DEHYDROGENASE"/>
    <property type="match status" value="1"/>
</dbReference>
<dbReference type="Pfam" id="PF01565">
    <property type="entry name" value="FAD_binding_4"/>
    <property type="match status" value="1"/>
</dbReference>
<proteinExistence type="inferred from homology"/>
<dbReference type="Pfam" id="PF02913">
    <property type="entry name" value="FAD-oxidase_C"/>
    <property type="match status" value="1"/>
</dbReference>
<dbReference type="OrthoDB" id="5241828at2"/>
<dbReference type="PANTHER" id="PTHR11748:SF111">
    <property type="entry name" value="D-LACTATE DEHYDROGENASE, MITOCHONDRIAL-RELATED"/>
    <property type="match status" value="1"/>
</dbReference>
<dbReference type="Proteomes" id="UP000190625">
    <property type="component" value="Unassembled WGS sequence"/>
</dbReference>
<dbReference type="RefSeq" id="WP_078810187.1">
    <property type="nucleotide sequence ID" value="NZ_FUWM01000013.1"/>
</dbReference>
<dbReference type="Pfam" id="PF13183">
    <property type="entry name" value="Fer4_8"/>
    <property type="match status" value="1"/>
</dbReference>
<dbReference type="GO" id="GO:0071949">
    <property type="term" value="F:FAD binding"/>
    <property type="evidence" value="ECO:0007669"/>
    <property type="project" value="InterPro"/>
</dbReference>
<keyword evidence="4" id="KW-0274">FAD</keyword>
<evidence type="ECO:0000256" key="7">
    <source>
        <dbReference type="ARBA" id="ARBA00038897"/>
    </source>
</evidence>
<evidence type="ECO:0000313" key="10">
    <source>
        <dbReference type="Proteomes" id="UP000190625"/>
    </source>
</evidence>
<gene>
    <name evidence="9" type="ORF">SAMN02745118_01723</name>
</gene>
<dbReference type="GO" id="GO:0051536">
    <property type="term" value="F:iron-sulfur cluster binding"/>
    <property type="evidence" value="ECO:0007669"/>
    <property type="project" value="InterPro"/>
</dbReference>
<evidence type="ECO:0000256" key="4">
    <source>
        <dbReference type="ARBA" id="ARBA00022827"/>
    </source>
</evidence>
<evidence type="ECO:0000256" key="3">
    <source>
        <dbReference type="ARBA" id="ARBA00022630"/>
    </source>
</evidence>
<dbReference type="EC" id="1.1.2.4" evidence="7"/>
<organism evidence="9 10">
    <name type="scientific">Selenihalanaerobacter shriftii</name>
    <dbReference type="NCBI Taxonomy" id="142842"/>
    <lineage>
        <taxon>Bacteria</taxon>
        <taxon>Bacillati</taxon>
        <taxon>Bacillota</taxon>
        <taxon>Clostridia</taxon>
        <taxon>Halanaerobiales</taxon>
        <taxon>Halobacteroidaceae</taxon>
        <taxon>Selenihalanaerobacter</taxon>
    </lineage>
</organism>
<dbReference type="SUPFAM" id="SSF55103">
    <property type="entry name" value="FAD-linked oxidases, C-terminal domain"/>
    <property type="match status" value="1"/>
</dbReference>
<dbReference type="GO" id="GO:0004458">
    <property type="term" value="F:D-lactate dehydrogenase (cytochrome) activity"/>
    <property type="evidence" value="ECO:0007669"/>
    <property type="project" value="UniProtKB-EC"/>
</dbReference>
<keyword evidence="5" id="KW-0809">Transit peptide</keyword>
<keyword evidence="3" id="KW-0285">Flavoprotein</keyword>
<dbReference type="SUPFAM" id="SSF46548">
    <property type="entry name" value="alpha-helical ferredoxin"/>
    <property type="match status" value="1"/>
</dbReference>
<comment type="cofactor">
    <cofactor evidence="1">
        <name>FAD</name>
        <dbReference type="ChEBI" id="CHEBI:57692"/>
    </cofactor>
</comment>
<dbReference type="InterPro" id="IPR016166">
    <property type="entry name" value="FAD-bd_PCMH"/>
</dbReference>
<dbReference type="InterPro" id="IPR017896">
    <property type="entry name" value="4Fe4S_Fe-S-bd"/>
</dbReference>
<evidence type="ECO:0000256" key="1">
    <source>
        <dbReference type="ARBA" id="ARBA00001974"/>
    </source>
</evidence>